<sequence>MFLSALIVRICKLLLYFPIHQSVSMSLNSFVINLVNDTQFSLIIMQLWYLLTILQTHIKNHTVHPSSLSFIDVNECLRCCELMRKLALAFKFQMLPILGRVCRLLQIQVQENLRPNDRIRGNRPTKPDALPRCCCACTNIAEKGVQDVRFCHEMNALAIRNSGTPWNRSAKTLLESEFRGKTERRRRPCDALHGGIRIFEITLKELFFQGPFLSAAPQVSVAGTQVLDADVCRTVSAIDGRSLLLEEEEPKSVRASLLSSEDRARGRSAPFGRAYTLPTMVTNGRSRESTSIISMRPTSSWAEVLKLNYCGNRCHRRLSNLRPDQQKALLRTKNHFLTSDPPLEGSRARPGQLRLSGKKQRLDRRISLIGVATCRYYNLTYECSAGGELVRAYLVGKLAILSLVSILLLVIMNRSAQGAICDVYSRRHVPKLIAIKSQRCFLRPTKLDEPGEGQSLHDVLALLLRLSYDHDFTLFHRHIQTHCQLDVLRAQRNDDVRHDAQETPRRESRFGQGFRDVSQLRFSFDRRTDDETTYEMRWLTPEDLLELRIMPRMLLDHFPYNLLKAIATVLEEQRTEIIDYPEITLI</sequence>
<protein>
    <submittedName>
        <fullName evidence="1">Uncharacterized protein</fullName>
    </submittedName>
</protein>
<proteinExistence type="predicted"/>
<evidence type="ECO:0000313" key="2">
    <source>
        <dbReference type="Proteomes" id="UP000479000"/>
    </source>
</evidence>
<keyword evidence="2" id="KW-1185">Reference proteome</keyword>
<dbReference type="AlphaFoldDB" id="A0A6H5H0H4"/>
<gene>
    <name evidence="1" type="ORF">NTEN_LOCUS15591</name>
</gene>
<dbReference type="EMBL" id="CADCXU010023053">
    <property type="protein sequence ID" value="CAB0010550.1"/>
    <property type="molecule type" value="Genomic_DNA"/>
</dbReference>
<evidence type="ECO:0000313" key="1">
    <source>
        <dbReference type="EMBL" id="CAB0010550.1"/>
    </source>
</evidence>
<reference evidence="1 2" key="1">
    <citation type="submission" date="2020-02" db="EMBL/GenBank/DDBJ databases">
        <authorList>
            <person name="Ferguson B K."/>
        </authorList>
    </citation>
    <scope>NUCLEOTIDE SEQUENCE [LARGE SCALE GENOMIC DNA]</scope>
</reference>
<organism evidence="1 2">
    <name type="scientific">Nesidiocoris tenuis</name>
    <dbReference type="NCBI Taxonomy" id="355587"/>
    <lineage>
        <taxon>Eukaryota</taxon>
        <taxon>Metazoa</taxon>
        <taxon>Ecdysozoa</taxon>
        <taxon>Arthropoda</taxon>
        <taxon>Hexapoda</taxon>
        <taxon>Insecta</taxon>
        <taxon>Pterygota</taxon>
        <taxon>Neoptera</taxon>
        <taxon>Paraneoptera</taxon>
        <taxon>Hemiptera</taxon>
        <taxon>Heteroptera</taxon>
        <taxon>Panheteroptera</taxon>
        <taxon>Cimicomorpha</taxon>
        <taxon>Miridae</taxon>
        <taxon>Dicyphina</taxon>
        <taxon>Nesidiocoris</taxon>
    </lineage>
</organism>
<dbReference type="OrthoDB" id="438440at2759"/>
<name>A0A6H5H0H4_9HEMI</name>
<dbReference type="Proteomes" id="UP000479000">
    <property type="component" value="Unassembled WGS sequence"/>
</dbReference>
<accession>A0A6H5H0H4</accession>